<sequence>MKKENVGVMLLLQVLVCVYCVYDDRRKSMLPAEATSSMVLNRVGSSIVFPVYGNVYSIGYRLNIVFGGFYNVTLNIGQPSKPYFLDPDTGSDLIWLQNDAPCVQCIELWI</sequence>
<dbReference type="Pfam" id="PF14543">
    <property type="entry name" value="TAXi_N"/>
    <property type="match status" value="1"/>
</dbReference>
<dbReference type="InterPro" id="IPR033121">
    <property type="entry name" value="PEPTIDASE_A1"/>
</dbReference>
<reference evidence="4" key="1">
    <citation type="submission" date="2015-10" db="EMBL/GenBank/DDBJ databases">
        <authorList>
            <person name="Martinez-Garcia P.J."/>
            <person name="Crepeau M.W."/>
            <person name="Puiu D."/>
            <person name="Gonzalez-Ibeas D."/>
            <person name="Whalen J."/>
            <person name="Stevens K."/>
            <person name="Paul R."/>
            <person name="Butterfield T."/>
            <person name="Britton M."/>
            <person name="Reagan R."/>
            <person name="Chakraborty S."/>
            <person name="Walawage S.L."/>
            <person name="Vasquez-Gross H.A."/>
            <person name="Cardeno C."/>
            <person name="Famula R."/>
            <person name="Pratt K."/>
            <person name="Kuruganti S."/>
            <person name="Aradhya M.K."/>
            <person name="Leslie C.A."/>
            <person name="Dandekar A.M."/>
            <person name="Salzberg S.L."/>
            <person name="Wegrzyn J.L."/>
            <person name="Langley C.H."/>
            <person name="Neale D.B."/>
        </authorList>
    </citation>
    <scope>NUCLEOTIDE SEQUENCE</scope>
    <source>
        <tissue evidence="4">Leaves</tissue>
    </source>
</reference>
<keyword evidence="2" id="KW-0472">Membrane</keyword>
<feature type="domain" description="Peptidase A1" evidence="3">
    <location>
        <begin position="70"/>
        <end position="110"/>
    </location>
</feature>
<evidence type="ECO:0000256" key="2">
    <source>
        <dbReference type="SAM" id="Phobius"/>
    </source>
</evidence>
<protein>
    <recommendedName>
        <fullName evidence="3">Peptidase A1 domain-containing protein</fullName>
    </recommendedName>
</protein>
<accession>A0A833TYS7</accession>
<dbReference type="PROSITE" id="PS51767">
    <property type="entry name" value="PEPTIDASE_A1"/>
    <property type="match status" value="1"/>
</dbReference>
<proteinExistence type="inferred from homology"/>
<dbReference type="Proteomes" id="UP000619265">
    <property type="component" value="Unassembled WGS sequence"/>
</dbReference>
<reference evidence="4" key="2">
    <citation type="submission" date="2020-03" db="EMBL/GenBank/DDBJ databases">
        <title>Walnut 2.0.</title>
        <authorList>
            <person name="Marrano A."/>
            <person name="Britton M."/>
            <person name="Zimin A.V."/>
            <person name="Zaini P.A."/>
            <person name="Workman R."/>
            <person name="Puiu D."/>
            <person name="Bianco L."/>
            <person name="Allen B.J."/>
            <person name="Troggio M."/>
            <person name="Leslie C.A."/>
            <person name="Timp W."/>
            <person name="Dendekar A."/>
            <person name="Salzberg S.L."/>
            <person name="Neale D.B."/>
        </authorList>
    </citation>
    <scope>NUCLEOTIDE SEQUENCE</scope>
    <source>
        <tissue evidence="4">Leaves</tissue>
    </source>
</reference>
<keyword evidence="2" id="KW-0812">Transmembrane</keyword>
<name>A0A833TYS7_JUGRE</name>
<feature type="transmembrane region" description="Helical" evidence="2">
    <location>
        <begin position="6"/>
        <end position="22"/>
    </location>
</feature>
<evidence type="ECO:0000259" key="3">
    <source>
        <dbReference type="PROSITE" id="PS51767"/>
    </source>
</evidence>
<gene>
    <name evidence="4" type="ORF">F2P56_021969</name>
</gene>
<organism evidence="4 5">
    <name type="scientific">Juglans regia</name>
    <name type="common">English walnut</name>
    <dbReference type="NCBI Taxonomy" id="51240"/>
    <lineage>
        <taxon>Eukaryota</taxon>
        <taxon>Viridiplantae</taxon>
        <taxon>Streptophyta</taxon>
        <taxon>Embryophyta</taxon>
        <taxon>Tracheophyta</taxon>
        <taxon>Spermatophyta</taxon>
        <taxon>Magnoliopsida</taxon>
        <taxon>eudicotyledons</taxon>
        <taxon>Gunneridae</taxon>
        <taxon>Pentapetalae</taxon>
        <taxon>rosids</taxon>
        <taxon>fabids</taxon>
        <taxon>Fagales</taxon>
        <taxon>Juglandaceae</taxon>
        <taxon>Juglans</taxon>
    </lineage>
</organism>
<evidence type="ECO:0000313" key="5">
    <source>
        <dbReference type="Proteomes" id="UP000619265"/>
    </source>
</evidence>
<evidence type="ECO:0000313" key="4">
    <source>
        <dbReference type="EMBL" id="KAF5457895.1"/>
    </source>
</evidence>
<keyword evidence="2" id="KW-1133">Transmembrane helix</keyword>
<evidence type="ECO:0000256" key="1">
    <source>
        <dbReference type="ARBA" id="ARBA00007447"/>
    </source>
</evidence>
<dbReference type="Gene3D" id="2.40.70.10">
    <property type="entry name" value="Acid Proteases"/>
    <property type="match status" value="1"/>
</dbReference>
<comment type="caution">
    <text evidence="4">The sequence shown here is derived from an EMBL/GenBank/DDBJ whole genome shotgun (WGS) entry which is preliminary data.</text>
</comment>
<dbReference type="AlphaFoldDB" id="A0A833TYS7"/>
<dbReference type="SUPFAM" id="SSF50630">
    <property type="entry name" value="Acid proteases"/>
    <property type="match status" value="1"/>
</dbReference>
<dbReference type="InterPro" id="IPR032861">
    <property type="entry name" value="TAXi_N"/>
</dbReference>
<dbReference type="Gramene" id="Jr10_09580_p1">
    <property type="protein sequence ID" value="cds.Jr10_09580_p1"/>
    <property type="gene ID" value="Jr10_09580"/>
</dbReference>
<dbReference type="EMBL" id="LIHL02000010">
    <property type="protein sequence ID" value="KAF5457895.1"/>
    <property type="molecule type" value="Genomic_DNA"/>
</dbReference>
<comment type="similarity">
    <text evidence="1">Belongs to the peptidase A1 family.</text>
</comment>
<dbReference type="InterPro" id="IPR021109">
    <property type="entry name" value="Peptidase_aspartic_dom_sf"/>
</dbReference>